<evidence type="ECO:0000256" key="1">
    <source>
        <dbReference type="ARBA" id="ARBA00023122"/>
    </source>
</evidence>
<evidence type="ECO:0000256" key="2">
    <source>
        <dbReference type="PROSITE-ProRule" id="PRU00703"/>
    </source>
</evidence>
<sequence length="473" mass="51675">MSPYVSVRSVVRRQAPSLPPSAEIREAIECLDRTRADAVAVVDPESGSPLGILTLRDVLKRVVMSGGDLGLPVAVVMTGGVIRLPADATMHQASVLMIRRNVHHLVLVEADGRFGNIVSQADLYAQPSARSGELVAAIAAAPDIPALARVAAEVRRFSAELLARGTTAEALCQQISALNDLIGLQAIDLVSAEHELPYVPWCWLVFGSEGRLEQTLSTDQDNGLIFAAETSEEAASLRAIFLPFARAVNAALDACGFPLCSGNIMASNPDLCLSLTEWKQKFSGWLREAEPQAVLNATIFFDLRPLYGDEHLAAELQGWLLQRTPESGLFLRSMVEASLNWQSPLGWLSGFRYEDNKDFPHTIDLKAHGVRPFVDAARIWALAKGVPATNTAERLRTVGPLLFQRPEETAAYLAALGQVQRMRFANQLTAASPAAANRVDPDQLNELDRVILKEAFKLVKRLQQMLQVEYLRS</sequence>
<dbReference type="InterPro" id="IPR005105">
    <property type="entry name" value="GlnD_Uridyltrans_N"/>
</dbReference>
<feature type="domain" description="CBS" evidence="3">
    <location>
        <begin position="11"/>
        <end position="69"/>
    </location>
</feature>
<dbReference type="Pfam" id="PF00571">
    <property type="entry name" value="CBS"/>
    <property type="match status" value="2"/>
</dbReference>
<dbReference type="Pfam" id="PF10335">
    <property type="entry name" value="DUF294_C"/>
    <property type="match status" value="1"/>
</dbReference>
<dbReference type="EMBL" id="JADJUC010000001">
    <property type="protein sequence ID" value="MBK8522880.1"/>
    <property type="molecule type" value="Genomic_DNA"/>
</dbReference>
<name>A0A9D7JY39_9PROT</name>
<comment type="caution">
    <text evidence="4">The sequence shown here is derived from an EMBL/GenBank/DDBJ whole genome shotgun (WGS) entry which is preliminary data.</text>
</comment>
<accession>A0A9D7JY39</accession>
<keyword evidence="1 2" id="KW-0129">CBS domain</keyword>
<dbReference type="PROSITE" id="PS51371">
    <property type="entry name" value="CBS"/>
    <property type="match status" value="2"/>
</dbReference>
<dbReference type="PANTHER" id="PTHR43080">
    <property type="entry name" value="CBS DOMAIN-CONTAINING PROTEIN CBSX3, MITOCHONDRIAL"/>
    <property type="match status" value="1"/>
</dbReference>
<dbReference type="InterPro" id="IPR046342">
    <property type="entry name" value="CBS_dom_sf"/>
</dbReference>
<dbReference type="InterPro" id="IPR018821">
    <property type="entry name" value="DUF294_put_nucleoTrafse_sb-bd"/>
</dbReference>
<proteinExistence type="predicted"/>
<dbReference type="Pfam" id="PF03445">
    <property type="entry name" value="DUF294"/>
    <property type="match status" value="1"/>
</dbReference>
<evidence type="ECO:0000313" key="5">
    <source>
        <dbReference type="Proteomes" id="UP000886689"/>
    </source>
</evidence>
<reference evidence="4" key="1">
    <citation type="submission" date="2020-10" db="EMBL/GenBank/DDBJ databases">
        <title>Connecting structure to function with the recovery of over 1000 high-quality activated sludge metagenome-assembled genomes encoding full-length rRNA genes using long-read sequencing.</title>
        <authorList>
            <person name="Singleton C.M."/>
            <person name="Petriglieri F."/>
            <person name="Kristensen J.M."/>
            <person name="Kirkegaard R.H."/>
            <person name="Michaelsen T.Y."/>
            <person name="Andersen M.H."/>
            <person name="Karst S.M."/>
            <person name="Dueholm M.S."/>
            <person name="Nielsen P.H."/>
            <person name="Albertsen M."/>
        </authorList>
    </citation>
    <scope>NUCLEOTIDE SEQUENCE</scope>
    <source>
        <strain evidence="4">Hirt_18-Q3-R61-65_BATAC.395</strain>
    </source>
</reference>
<dbReference type="PANTHER" id="PTHR43080:SF2">
    <property type="entry name" value="CBS DOMAIN-CONTAINING PROTEIN"/>
    <property type="match status" value="1"/>
</dbReference>
<dbReference type="Proteomes" id="UP000886689">
    <property type="component" value="Unassembled WGS sequence"/>
</dbReference>
<dbReference type="InterPro" id="IPR000644">
    <property type="entry name" value="CBS_dom"/>
</dbReference>
<evidence type="ECO:0000259" key="3">
    <source>
        <dbReference type="PROSITE" id="PS51371"/>
    </source>
</evidence>
<dbReference type="AlphaFoldDB" id="A0A9D7JY39"/>
<evidence type="ECO:0000313" key="4">
    <source>
        <dbReference type="EMBL" id="MBK8522880.1"/>
    </source>
</evidence>
<dbReference type="GO" id="GO:0008773">
    <property type="term" value="F:[protein-PII] uridylyltransferase activity"/>
    <property type="evidence" value="ECO:0007669"/>
    <property type="project" value="InterPro"/>
</dbReference>
<dbReference type="SMART" id="SM00116">
    <property type="entry name" value="CBS"/>
    <property type="match status" value="2"/>
</dbReference>
<dbReference type="Gene3D" id="3.10.580.10">
    <property type="entry name" value="CBS-domain"/>
    <property type="match status" value="1"/>
</dbReference>
<dbReference type="SUPFAM" id="SSF54631">
    <property type="entry name" value="CBS-domain pair"/>
    <property type="match status" value="1"/>
</dbReference>
<dbReference type="CDD" id="cd05401">
    <property type="entry name" value="NT_GlnE_GlnD_like"/>
    <property type="match status" value="1"/>
</dbReference>
<feature type="domain" description="CBS" evidence="3">
    <location>
        <begin position="77"/>
        <end position="134"/>
    </location>
</feature>
<organism evidence="4 5">
    <name type="scientific">Candidatus Proximibacter danicus</name>
    <dbReference type="NCBI Taxonomy" id="2954365"/>
    <lineage>
        <taxon>Bacteria</taxon>
        <taxon>Pseudomonadati</taxon>
        <taxon>Pseudomonadota</taxon>
        <taxon>Betaproteobacteria</taxon>
        <taxon>Candidatus Proximibacter</taxon>
    </lineage>
</organism>
<dbReference type="InterPro" id="IPR051257">
    <property type="entry name" value="Diverse_CBS-Domain"/>
</dbReference>
<protein>
    <submittedName>
        <fullName evidence="4">CBS domain-containing protein</fullName>
    </submittedName>
</protein>
<gene>
    <name evidence="4" type="ORF">IPL58_01345</name>
</gene>